<dbReference type="Proteomes" id="UP001105220">
    <property type="component" value="Unplaced"/>
</dbReference>
<reference evidence="2" key="2">
    <citation type="submission" date="2020-05" db="UniProtKB">
        <authorList>
            <consortium name="EnsemblMetazoa"/>
        </authorList>
    </citation>
    <scope>IDENTIFICATION</scope>
    <source>
        <strain evidence="2">Ngousso</strain>
    </source>
</reference>
<feature type="compositionally biased region" description="Basic residues" evidence="1">
    <location>
        <begin position="40"/>
        <end position="52"/>
    </location>
</feature>
<protein>
    <submittedName>
        <fullName evidence="2">OAR domain-containing protein</fullName>
    </submittedName>
</protein>
<dbReference type="EnsemblMetazoa" id="ACON013315-RB">
    <property type="protein sequence ID" value="ACON013315-PB"/>
    <property type="gene ID" value="ACON013315"/>
</dbReference>
<feature type="compositionally biased region" description="Low complexity" evidence="1">
    <location>
        <begin position="115"/>
        <end position="126"/>
    </location>
</feature>
<feature type="region of interest" description="Disordered" evidence="1">
    <location>
        <begin position="231"/>
        <end position="297"/>
    </location>
</feature>
<evidence type="ECO:0000256" key="1">
    <source>
        <dbReference type="SAM" id="MobiDB-lite"/>
    </source>
</evidence>
<sequence>MSTTLSSVSGVYPDDSEQEHGLLPDLNGVDLVMSLSPKAPNHHHHHHHHHHLTSLQHLQNLQHNSALHSHSTPFSVTDILSPIEEYRKLELTANPPSPYSGGSSVNSPSALGPNTTTGSTTTGSSSMANPYAMGPLYHSPGVQSYCAPTDNLSLAGHYTDMRNSAAAGWYGSTASDPRFAISRLMGGSAGGTMGHAMSNMGSLAACSVSDTKPMQFPLAQRRKRRVLFTQAQHPAQHHQQQQQQHTHQQQSTVGGSGAGSTGGSGGGSNGSGASGPGSNGSSSAGGGSSGTSNGSGGPASVGSIVLLNDSNAHSPDTATAALLSSYNGAAAHQHQMLQQPCNNALMSNSLAMAYRNQNNFMTNSHQQQCGGYLPLQTRAW</sequence>
<dbReference type="VEuPathDB" id="VectorBase:ACMO_009943"/>
<organism evidence="2 3">
    <name type="scientific">Anopheles coluzzii</name>
    <name type="common">African malaria mosquito</name>
    <dbReference type="NCBI Taxonomy" id="1518534"/>
    <lineage>
        <taxon>Eukaryota</taxon>
        <taxon>Metazoa</taxon>
        <taxon>Ecdysozoa</taxon>
        <taxon>Arthropoda</taxon>
        <taxon>Hexapoda</taxon>
        <taxon>Insecta</taxon>
        <taxon>Pterygota</taxon>
        <taxon>Neoptera</taxon>
        <taxon>Endopterygota</taxon>
        <taxon>Diptera</taxon>
        <taxon>Nematocera</taxon>
        <taxon>Culicoidea</taxon>
        <taxon>Culicidae</taxon>
        <taxon>Anophelinae</taxon>
        <taxon>Anopheles</taxon>
    </lineage>
</organism>
<keyword evidence="3" id="KW-1185">Reference proteome</keyword>
<feature type="compositionally biased region" description="Polar residues" evidence="1">
    <location>
        <begin position="100"/>
        <end position="114"/>
    </location>
</feature>
<evidence type="ECO:0000313" key="2">
    <source>
        <dbReference type="EnsemblMetazoa" id="ACON013315-PB"/>
    </source>
</evidence>
<accession>A0A6E8W7C9</accession>
<dbReference type="AlphaFoldDB" id="A0A6E8W7C9"/>
<feature type="region of interest" description="Disordered" evidence="1">
    <location>
        <begin position="92"/>
        <end position="127"/>
    </location>
</feature>
<evidence type="ECO:0000313" key="3">
    <source>
        <dbReference type="Proteomes" id="UP001105220"/>
    </source>
</evidence>
<feature type="compositionally biased region" description="Gly residues" evidence="1">
    <location>
        <begin position="254"/>
        <end position="297"/>
    </location>
</feature>
<proteinExistence type="predicted"/>
<reference key="1">
    <citation type="journal article" date="2019" name="Genes (Basel)">
        <title>A High-Quality De novo Genome Assembly from a Single Mosquito Using PacBio Sequencing.</title>
        <authorList>
            <person name="Kingan S.B."/>
            <person name="Heaton H."/>
            <person name="Cudini J."/>
            <person name="Lambert C.C."/>
            <person name="Baybayan P."/>
            <person name="Galvin B.D."/>
            <person name="Durbin R."/>
            <person name="Korlach J."/>
            <person name="Lawniczak M.K.N."/>
        </authorList>
    </citation>
    <scope>NUCLEOTIDE SEQUENCE [LARGE SCALE GENOMIC DNA]</scope>
    <source>
        <strain>Mali-NIH</strain>
    </source>
</reference>
<dbReference type="VEuPathDB" id="VectorBase:ACON2_036578"/>
<feature type="region of interest" description="Disordered" evidence="1">
    <location>
        <begin position="1"/>
        <end position="56"/>
    </location>
</feature>
<name>A0A6E8W7C9_ANOCL</name>
<feature type="compositionally biased region" description="Low complexity" evidence="1">
    <location>
        <begin position="231"/>
        <end position="250"/>
    </location>
</feature>
<dbReference type="VEuPathDB" id="VectorBase:ACON013315"/>